<accession>A0A0M3K0J0</accession>
<name>A0A0M3K0J0_ANISI</name>
<dbReference type="WBParaSite" id="ASIM_0001432801-mRNA-1">
    <property type="protein sequence ID" value="ASIM_0001432801-mRNA-1"/>
    <property type="gene ID" value="ASIM_0001432801"/>
</dbReference>
<reference evidence="3" key="1">
    <citation type="submission" date="2017-02" db="UniProtKB">
        <authorList>
            <consortium name="WormBaseParasite"/>
        </authorList>
    </citation>
    <scope>IDENTIFICATION</scope>
</reference>
<gene>
    <name evidence="1" type="ORF">ASIM_LOCUS13756</name>
</gene>
<dbReference type="EMBL" id="UYRR01031489">
    <property type="protein sequence ID" value="VDK50502.1"/>
    <property type="molecule type" value="Genomic_DNA"/>
</dbReference>
<dbReference type="OrthoDB" id="5802147at2759"/>
<organism evidence="3">
    <name type="scientific">Anisakis simplex</name>
    <name type="common">Herring worm</name>
    <dbReference type="NCBI Taxonomy" id="6269"/>
    <lineage>
        <taxon>Eukaryota</taxon>
        <taxon>Metazoa</taxon>
        <taxon>Ecdysozoa</taxon>
        <taxon>Nematoda</taxon>
        <taxon>Chromadorea</taxon>
        <taxon>Rhabditida</taxon>
        <taxon>Spirurina</taxon>
        <taxon>Ascaridomorpha</taxon>
        <taxon>Ascaridoidea</taxon>
        <taxon>Anisakidae</taxon>
        <taxon>Anisakis</taxon>
        <taxon>Anisakis simplex complex</taxon>
    </lineage>
</organism>
<sequence>MNENKKKSIDNVEKTLAQLAHLSLGVGDVFEGPSSQQQPSVPAVVVTQLPPKAKEINFLVRKPKCFLQSSRFNSSRHPNQYRPYMLRKQNASSSCAHNSYSPHASVNIVKKLSHIKLGKIEDIEELKLSLLLSLNTNNRSTSSCSIEASRYSPVDEGVAGEVAELAEYFSRFVAMKLKMSPLAESMYV</sequence>
<evidence type="ECO:0000313" key="1">
    <source>
        <dbReference type="EMBL" id="VDK50502.1"/>
    </source>
</evidence>
<keyword evidence="2" id="KW-1185">Reference proteome</keyword>
<dbReference type="AlphaFoldDB" id="A0A0M3K0J0"/>
<reference evidence="1 2" key="2">
    <citation type="submission" date="2018-11" db="EMBL/GenBank/DDBJ databases">
        <authorList>
            <consortium name="Pathogen Informatics"/>
        </authorList>
    </citation>
    <scope>NUCLEOTIDE SEQUENCE [LARGE SCALE GENOMIC DNA]</scope>
</reference>
<proteinExistence type="predicted"/>
<evidence type="ECO:0000313" key="2">
    <source>
        <dbReference type="Proteomes" id="UP000267096"/>
    </source>
</evidence>
<protein>
    <submittedName>
        <fullName evidence="3">Oxidative stress-responsive serine-rich protein 1</fullName>
    </submittedName>
</protein>
<evidence type="ECO:0000313" key="3">
    <source>
        <dbReference type="WBParaSite" id="ASIM_0001432801-mRNA-1"/>
    </source>
</evidence>
<dbReference type="Proteomes" id="UP000267096">
    <property type="component" value="Unassembled WGS sequence"/>
</dbReference>